<keyword evidence="2" id="KW-1185">Reference proteome</keyword>
<reference evidence="1" key="1">
    <citation type="journal article" date="2014" name="Int. J. Syst. Evol. Microbiol.">
        <title>Complete genome sequence of Corynebacterium casei LMG S-19264T (=DSM 44701T), isolated from a smear-ripened cheese.</title>
        <authorList>
            <consortium name="US DOE Joint Genome Institute (JGI-PGF)"/>
            <person name="Walter F."/>
            <person name="Albersmeier A."/>
            <person name="Kalinowski J."/>
            <person name="Ruckert C."/>
        </authorList>
    </citation>
    <scope>NUCLEOTIDE SEQUENCE</scope>
    <source>
        <strain evidence="1">CGMCC 1.12921</strain>
    </source>
</reference>
<name>A0A8J2Y724_9PROT</name>
<sequence length="59" mass="7119">MSDKDDNVTYLPKWLTHGRTIRADQSIIYRALRSYMDRLNRTYQEKEAVSLEPRKETEE</sequence>
<dbReference type="Proteomes" id="UP000613582">
    <property type="component" value="Unassembled WGS sequence"/>
</dbReference>
<organism evidence="1 2">
    <name type="scientific">Aquisalinus flavus</name>
    <dbReference type="NCBI Taxonomy" id="1526572"/>
    <lineage>
        <taxon>Bacteria</taxon>
        <taxon>Pseudomonadati</taxon>
        <taxon>Pseudomonadota</taxon>
        <taxon>Alphaproteobacteria</taxon>
        <taxon>Parvularculales</taxon>
        <taxon>Parvularculaceae</taxon>
        <taxon>Aquisalinus</taxon>
    </lineage>
</organism>
<dbReference type="AlphaFoldDB" id="A0A8J2Y724"/>
<evidence type="ECO:0000313" key="2">
    <source>
        <dbReference type="Proteomes" id="UP000613582"/>
    </source>
</evidence>
<gene>
    <name evidence="1" type="ORF">GCM10011342_01870</name>
</gene>
<reference evidence="1" key="2">
    <citation type="submission" date="2020-09" db="EMBL/GenBank/DDBJ databases">
        <authorList>
            <person name="Sun Q."/>
            <person name="Zhou Y."/>
        </authorList>
    </citation>
    <scope>NUCLEOTIDE SEQUENCE</scope>
    <source>
        <strain evidence="1">CGMCC 1.12921</strain>
    </source>
</reference>
<evidence type="ECO:0000313" key="1">
    <source>
        <dbReference type="EMBL" id="GGC96648.1"/>
    </source>
</evidence>
<proteinExistence type="predicted"/>
<protein>
    <submittedName>
        <fullName evidence="1">Uncharacterized protein</fullName>
    </submittedName>
</protein>
<comment type="caution">
    <text evidence="1">The sequence shown here is derived from an EMBL/GenBank/DDBJ whole genome shotgun (WGS) entry which is preliminary data.</text>
</comment>
<accession>A0A8J2Y724</accession>
<dbReference type="EMBL" id="BMGH01000001">
    <property type="protein sequence ID" value="GGC96648.1"/>
    <property type="molecule type" value="Genomic_DNA"/>
</dbReference>